<evidence type="ECO:0000256" key="2">
    <source>
        <dbReference type="ARBA" id="ARBA00022490"/>
    </source>
</evidence>
<gene>
    <name evidence="6" type="ORF">PSFLO_06238</name>
</gene>
<sequence length="380" mass="40891">MPPKAAVEDFDDDTDFDLPTIGAAAPSQQQPQASQQDQMAAFQKMMEQMQMGQGQAPAGLGDFGSSRPPAAASRSAAAAKDAGSDEHKKWISVYPIYFDAKRHYGKGCRRVAYDKASPFPTGLWIAKAVGRLNLLYIQEPYKTHPQDWENPGRVKVKLFDEDGKPLHAKFSNKKQLFDAIAEILQPNCGGKPPALEPRTKRVKPAAFKATALAENAKARAEGAAPAAKKGRKPASSSSSASNPSKPSLTRKQRQELARMRRDPNPNPIRQRLAAIKFPPRLEDRLPEHSPALEGGVLNMNLAEAMGGMPPGIGGPGGAGGMMEQLGPLGGMLGGMGLGGGDDDDDEDDEAEAEALKKKGQDKQMPNLSRRQKKKVVRIGR</sequence>
<dbReference type="GO" id="GO:0005786">
    <property type="term" value="C:signal recognition particle, endoplasmic reticulum targeting"/>
    <property type="evidence" value="ECO:0007669"/>
    <property type="project" value="UniProtKB-KW"/>
</dbReference>
<accession>A0A5C3F9I6</accession>
<name>A0A5C3F9I6_9BASI</name>
<dbReference type="Proteomes" id="UP000323386">
    <property type="component" value="Unassembled WGS sequence"/>
</dbReference>
<evidence type="ECO:0000313" key="7">
    <source>
        <dbReference type="Proteomes" id="UP000323386"/>
    </source>
</evidence>
<dbReference type="GO" id="GO:0008312">
    <property type="term" value="F:7S RNA binding"/>
    <property type="evidence" value="ECO:0007669"/>
    <property type="project" value="InterPro"/>
</dbReference>
<keyword evidence="2" id="KW-0963">Cytoplasm</keyword>
<evidence type="ECO:0000256" key="1">
    <source>
        <dbReference type="ARBA" id="ARBA00004496"/>
    </source>
</evidence>
<evidence type="ECO:0000256" key="4">
    <source>
        <dbReference type="ARBA" id="ARBA00023274"/>
    </source>
</evidence>
<dbReference type="PANTHER" id="PTHR17453">
    <property type="entry name" value="SIGNAL RECOGNITION PARTICLE 19 KD PROTEIN"/>
    <property type="match status" value="1"/>
</dbReference>
<organism evidence="6 7">
    <name type="scientific">Pseudozyma flocculosa</name>
    <dbReference type="NCBI Taxonomy" id="84751"/>
    <lineage>
        <taxon>Eukaryota</taxon>
        <taxon>Fungi</taxon>
        <taxon>Dikarya</taxon>
        <taxon>Basidiomycota</taxon>
        <taxon>Ustilaginomycotina</taxon>
        <taxon>Ustilaginomycetes</taxon>
        <taxon>Ustilaginales</taxon>
        <taxon>Ustilaginaceae</taxon>
        <taxon>Pseudozyma</taxon>
    </lineage>
</organism>
<feature type="compositionally biased region" description="Low complexity" evidence="5">
    <location>
        <begin position="23"/>
        <end position="55"/>
    </location>
</feature>
<feature type="compositionally biased region" description="Low complexity" evidence="5">
    <location>
        <begin position="65"/>
        <end position="79"/>
    </location>
</feature>
<dbReference type="InterPro" id="IPR036521">
    <property type="entry name" value="SRP19-like_sf"/>
</dbReference>
<dbReference type="SUPFAM" id="SSF69695">
    <property type="entry name" value="SRP19"/>
    <property type="match status" value="1"/>
</dbReference>
<feature type="region of interest" description="Disordered" evidence="5">
    <location>
        <begin position="333"/>
        <end position="380"/>
    </location>
</feature>
<protein>
    <submittedName>
        <fullName evidence="6">Related to SEC65 - signal recognition particle subunit</fullName>
    </submittedName>
</protein>
<feature type="compositionally biased region" description="Basic and acidic residues" evidence="5">
    <location>
        <begin position="252"/>
        <end position="263"/>
    </location>
</feature>
<keyword evidence="3" id="KW-0733">Signal recognition particle</keyword>
<dbReference type="GO" id="GO:0006617">
    <property type="term" value="P:SRP-dependent cotranslational protein targeting to membrane, signal sequence recognition"/>
    <property type="evidence" value="ECO:0007669"/>
    <property type="project" value="TreeGrafter"/>
</dbReference>
<dbReference type="OrthoDB" id="2527451at2759"/>
<keyword evidence="7" id="KW-1185">Reference proteome</keyword>
<feature type="region of interest" description="Disordered" evidence="5">
    <location>
        <begin position="218"/>
        <end position="270"/>
    </location>
</feature>
<proteinExistence type="predicted"/>
<feature type="compositionally biased region" description="Basic residues" evidence="5">
    <location>
        <begin position="369"/>
        <end position="380"/>
    </location>
</feature>
<feature type="compositionally biased region" description="Acidic residues" evidence="5">
    <location>
        <begin position="340"/>
        <end position="352"/>
    </location>
</feature>
<dbReference type="Pfam" id="PF01922">
    <property type="entry name" value="SRP19"/>
    <property type="match status" value="1"/>
</dbReference>
<reference evidence="6 7" key="1">
    <citation type="submission" date="2018-03" db="EMBL/GenBank/DDBJ databases">
        <authorList>
            <person name="Guldener U."/>
        </authorList>
    </citation>
    <scope>NUCLEOTIDE SEQUENCE [LARGE SCALE GENOMIC DNA]</scope>
    <source>
        <strain evidence="6 7">DAOM196992</strain>
    </source>
</reference>
<feature type="region of interest" description="Disordered" evidence="5">
    <location>
        <begin position="1"/>
        <end position="82"/>
    </location>
</feature>
<feature type="compositionally biased region" description="Low complexity" evidence="5">
    <location>
        <begin position="218"/>
        <end position="249"/>
    </location>
</feature>
<dbReference type="PANTHER" id="PTHR17453:SF0">
    <property type="entry name" value="SIGNAL RECOGNITION PARTICLE 19 KDA PROTEIN"/>
    <property type="match status" value="1"/>
</dbReference>
<dbReference type="InterPro" id="IPR002778">
    <property type="entry name" value="Signal_recog_particle_SRP19"/>
</dbReference>
<dbReference type="Gene3D" id="3.30.56.30">
    <property type="entry name" value="Signal recognition particle, SRP19-like subunit"/>
    <property type="match status" value="1"/>
</dbReference>
<evidence type="ECO:0000256" key="3">
    <source>
        <dbReference type="ARBA" id="ARBA00023135"/>
    </source>
</evidence>
<evidence type="ECO:0000313" key="6">
    <source>
        <dbReference type="EMBL" id="SPO40756.1"/>
    </source>
</evidence>
<dbReference type="AlphaFoldDB" id="A0A5C3F9I6"/>
<keyword evidence="4" id="KW-0687">Ribonucleoprotein</keyword>
<dbReference type="EMBL" id="OOIP01000022">
    <property type="protein sequence ID" value="SPO40756.1"/>
    <property type="molecule type" value="Genomic_DNA"/>
</dbReference>
<evidence type="ECO:0000256" key="5">
    <source>
        <dbReference type="SAM" id="MobiDB-lite"/>
    </source>
</evidence>
<comment type="subcellular location">
    <subcellularLocation>
        <location evidence="1">Cytoplasm</location>
    </subcellularLocation>
</comment>